<dbReference type="InterPro" id="IPR000305">
    <property type="entry name" value="GIY-YIG_endonuc"/>
</dbReference>
<dbReference type="SUPFAM" id="SSF82771">
    <property type="entry name" value="GIY-YIG endonuclease"/>
    <property type="match status" value="1"/>
</dbReference>
<evidence type="ECO:0000313" key="4">
    <source>
        <dbReference type="Proteomes" id="UP000294919"/>
    </source>
</evidence>
<dbReference type="CDD" id="cd10456">
    <property type="entry name" value="GIY-YIG_UPF0213"/>
    <property type="match status" value="1"/>
</dbReference>
<dbReference type="EMBL" id="SLWV01000014">
    <property type="protein sequence ID" value="TCO73771.1"/>
    <property type="molecule type" value="Genomic_DNA"/>
</dbReference>
<reference evidence="3 4" key="1">
    <citation type="submission" date="2019-03" db="EMBL/GenBank/DDBJ databases">
        <title>Genomic Encyclopedia of Type Strains, Phase IV (KMG-IV): sequencing the most valuable type-strain genomes for metagenomic binning, comparative biology and taxonomic classification.</title>
        <authorList>
            <person name="Goeker M."/>
        </authorList>
    </citation>
    <scope>NUCLEOTIDE SEQUENCE [LARGE SCALE GENOMIC DNA]</scope>
    <source>
        <strain evidence="3 4">DSM 102940</strain>
    </source>
</reference>
<dbReference type="PANTHER" id="PTHR34477">
    <property type="entry name" value="UPF0213 PROTEIN YHBQ"/>
    <property type="match status" value="1"/>
</dbReference>
<name>A0A4R2KIR1_9FIRM</name>
<dbReference type="Pfam" id="PF01541">
    <property type="entry name" value="GIY-YIG"/>
    <property type="match status" value="1"/>
</dbReference>
<gene>
    <name evidence="3" type="ORF">EV214_1142</name>
</gene>
<dbReference type="PANTHER" id="PTHR34477:SF1">
    <property type="entry name" value="UPF0213 PROTEIN YHBQ"/>
    <property type="match status" value="1"/>
</dbReference>
<keyword evidence="3" id="KW-0378">Hydrolase</keyword>
<dbReference type="Proteomes" id="UP000294919">
    <property type="component" value="Unassembled WGS sequence"/>
</dbReference>
<sequence>MYFAYMVRCNDNSLYSGYTKGDSPRKRVDAHNGGAASKYTRTRLPVKLVYYEEFESKSEAMKRECAFKKLNKAQKEKLVEAFETSD</sequence>
<dbReference type="Gene3D" id="3.40.1440.10">
    <property type="entry name" value="GIY-YIG endonuclease"/>
    <property type="match status" value="1"/>
</dbReference>
<keyword evidence="3" id="KW-0255">Endonuclease</keyword>
<dbReference type="InterPro" id="IPR035901">
    <property type="entry name" value="GIY-YIG_endonuc_sf"/>
</dbReference>
<proteinExistence type="inferred from homology"/>
<feature type="domain" description="GIY-YIG" evidence="2">
    <location>
        <begin position="1"/>
        <end position="77"/>
    </location>
</feature>
<keyword evidence="3" id="KW-0540">Nuclease</keyword>
<accession>A0A4R2KIR1</accession>
<dbReference type="PROSITE" id="PS50164">
    <property type="entry name" value="GIY_YIG"/>
    <property type="match status" value="1"/>
</dbReference>
<dbReference type="AlphaFoldDB" id="A0A4R2KIR1"/>
<evidence type="ECO:0000256" key="1">
    <source>
        <dbReference type="ARBA" id="ARBA00007435"/>
    </source>
</evidence>
<organism evidence="3 4">
    <name type="scientific">Marinisporobacter balticus</name>
    <dbReference type="NCBI Taxonomy" id="2018667"/>
    <lineage>
        <taxon>Bacteria</taxon>
        <taxon>Bacillati</taxon>
        <taxon>Bacillota</taxon>
        <taxon>Clostridia</taxon>
        <taxon>Peptostreptococcales</taxon>
        <taxon>Thermotaleaceae</taxon>
        <taxon>Marinisporobacter</taxon>
    </lineage>
</organism>
<dbReference type="InterPro" id="IPR050190">
    <property type="entry name" value="UPF0213_domain"/>
</dbReference>
<keyword evidence="4" id="KW-1185">Reference proteome</keyword>
<dbReference type="GO" id="GO:0004519">
    <property type="term" value="F:endonuclease activity"/>
    <property type="evidence" value="ECO:0007669"/>
    <property type="project" value="UniProtKB-KW"/>
</dbReference>
<comment type="caution">
    <text evidence="3">The sequence shown here is derived from an EMBL/GenBank/DDBJ whole genome shotgun (WGS) entry which is preliminary data.</text>
</comment>
<comment type="similarity">
    <text evidence="1">Belongs to the UPF0213 family.</text>
</comment>
<evidence type="ECO:0000313" key="3">
    <source>
        <dbReference type="EMBL" id="TCO73771.1"/>
    </source>
</evidence>
<protein>
    <submittedName>
        <fullName evidence="3">Putative endonuclease</fullName>
    </submittedName>
</protein>
<evidence type="ECO:0000259" key="2">
    <source>
        <dbReference type="PROSITE" id="PS50164"/>
    </source>
</evidence>